<sequence length="148" mass="17199">MTTEALRPPDEYDVAVEMLSTHFATPCNVRLQRHRFRERRQLQVRSRDTCPRLRERLLLEGDNLTFDHAVEVVRLREQTQREFEASANPMQRIQQQLRDSSARHDRRDNGDNGTRLPGRRRHFSCSRAYSAPSPDMNATAAAVPGLEM</sequence>
<evidence type="ECO:0000256" key="1">
    <source>
        <dbReference type="SAM" id="MobiDB-lite"/>
    </source>
</evidence>
<organism evidence="2 3">
    <name type="scientific">Rhipicephalus microplus</name>
    <name type="common">Cattle tick</name>
    <name type="synonym">Boophilus microplus</name>
    <dbReference type="NCBI Taxonomy" id="6941"/>
    <lineage>
        <taxon>Eukaryota</taxon>
        <taxon>Metazoa</taxon>
        <taxon>Ecdysozoa</taxon>
        <taxon>Arthropoda</taxon>
        <taxon>Chelicerata</taxon>
        <taxon>Arachnida</taxon>
        <taxon>Acari</taxon>
        <taxon>Parasitiformes</taxon>
        <taxon>Ixodida</taxon>
        <taxon>Ixodoidea</taxon>
        <taxon>Ixodidae</taxon>
        <taxon>Rhipicephalinae</taxon>
        <taxon>Rhipicephalus</taxon>
        <taxon>Boophilus</taxon>
    </lineage>
</organism>
<evidence type="ECO:0000313" key="3">
    <source>
        <dbReference type="Proteomes" id="UP000821866"/>
    </source>
</evidence>
<keyword evidence="3" id="KW-1185">Reference proteome</keyword>
<dbReference type="VEuPathDB" id="VectorBase:LOC119172706"/>
<feature type="compositionally biased region" description="Polar residues" evidence="1">
    <location>
        <begin position="88"/>
        <end position="99"/>
    </location>
</feature>
<protein>
    <submittedName>
        <fullName evidence="2">Uncharacterized protein</fullName>
    </submittedName>
</protein>
<dbReference type="Proteomes" id="UP000821866">
    <property type="component" value="Chromosome 2"/>
</dbReference>
<dbReference type="EMBL" id="JABSTU010000004">
    <property type="protein sequence ID" value="KAH8033381.1"/>
    <property type="molecule type" value="Genomic_DNA"/>
</dbReference>
<evidence type="ECO:0000313" key="2">
    <source>
        <dbReference type="EMBL" id="KAH8033381.1"/>
    </source>
</evidence>
<feature type="region of interest" description="Disordered" evidence="1">
    <location>
        <begin position="82"/>
        <end position="121"/>
    </location>
</feature>
<gene>
    <name evidence="2" type="ORF">HPB51_011570</name>
</gene>
<proteinExistence type="predicted"/>
<accession>A0A9J6EGY4</accession>
<name>A0A9J6EGY4_RHIMP</name>
<comment type="caution">
    <text evidence="2">The sequence shown here is derived from an EMBL/GenBank/DDBJ whole genome shotgun (WGS) entry which is preliminary data.</text>
</comment>
<dbReference type="AlphaFoldDB" id="A0A9J6EGY4"/>
<feature type="compositionally biased region" description="Basic and acidic residues" evidence="1">
    <location>
        <begin position="100"/>
        <end position="110"/>
    </location>
</feature>
<reference evidence="2" key="2">
    <citation type="submission" date="2021-09" db="EMBL/GenBank/DDBJ databases">
        <authorList>
            <person name="Jia N."/>
            <person name="Wang J."/>
            <person name="Shi W."/>
            <person name="Du L."/>
            <person name="Sun Y."/>
            <person name="Zhan W."/>
            <person name="Jiang J."/>
            <person name="Wang Q."/>
            <person name="Zhang B."/>
            <person name="Ji P."/>
            <person name="Sakyi L.B."/>
            <person name="Cui X."/>
            <person name="Yuan T."/>
            <person name="Jiang B."/>
            <person name="Yang W."/>
            <person name="Lam T.T.-Y."/>
            <person name="Chang Q."/>
            <person name="Ding S."/>
            <person name="Wang X."/>
            <person name="Zhu J."/>
            <person name="Ruan X."/>
            <person name="Zhao L."/>
            <person name="Wei J."/>
            <person name="Que T."/>
            <person name="Du C."/>
            <person name="Cheng J."/>
            <person name="Dai P."/>
            <person name="Han X."/>
            <person name="Huang E."/>
            <person name="Gao Y."/>
            <person name="Liu J."/>
            <person name="Shao H."/>
            <person name="Ye R."/>
            <person name="Li L."/>
            <person name="Wei W."/>
            <person name="Wang X."/>
            <person name="Wang C."/>
            <person name="Huo Q."/>
            <person name="Li W."/>
            <person name="Guo W."/>
            <person name="Chen H."/>
            <person name="Chen S."/>
            <person name="Zhou L."/>
            <person name="Zhou L."/>
            <person name="Ni X."/>
            <person name="Tian J."/>
            <person name="Zhou Y."/>
            <person name="Sheng Y."/>
            <person name="Liu T."/>
            <person name="Pan Y."/>
            <person name="Xia L."/>
            <person name="Li J."/>
            <person name="Zhao F."/>
            <person name="Cao W."/>
        </authorList>
    </citation>
    <scope>NUCLEOTIDE SEQUENCE</scope>
    <source>
        <strain evidence="2">Rmic-2018</strain>
        <tissue evidence="2">Larvae</tissue>
    </source>
</reference>
<reference evidence="2" key="1">
    <citation type="journal article" date="2020" name="Cell">
        <title>Large-Scale Comparative Analyses of Tick Genomes Elucidate Their Genetic Diversity and Vector Capacities.</title>
        <authorList>
            <consortium name="Tick Genome and Microbiome Consortium (TIGMIC)"/>
            <person name="Jia N."/>
            <person name="Wang J."/>
            <person name="Shi W."/>
            <person name="Du L."/>
            <person name="Sun Y."/>
            <person name="Zhan W."/>
            <person name="Jiang J.F."/>
            <person name="Wang Q."/>
            <person name="Zhang B."/>
            <person name="Ji P."/>
            <person name="Bell-Sakyi L."/>
            <person name="Cui X.M."/>
            <person name="Yuan T.T."/>
            <person name="Jiang B.G."/>
            <person name="Yang W.F."/>
            <person name="Lam T.T."/>
            <person name="Chang Q.C."/>
            <person name="Ding S.J."/>
            <person name="Wang X.J."/>
            <person name="Zhu J.G."/>
            <person name="Ruan X.D."/>
            <person name="Zhao L."/>
            <person name="Wei J.T."/>
            <person name="Ye R.Z."/>
            <person name="Que T.C."/>
            <person name="Du C.H."/>
            <person name="Zhou Y.H."/>
            <person name="Cheng J.X."/>
            <person name="Dai P.F."/>
            <person name="Guo W.B."/>
            <person name="Han X.H."/>
            <person name="Huang E.J."/>
            <person name="Li L.F."/>
            <person name="Wei W."/>
            <person name="Gao Y.C."/>
            <person name="Liu J.Z."/>
            <person name="Shao H.Z."/>
            <person name="Wang X."/>
            <person name="Wang C.C."/>
            <person name="Yang T.C."/>
            <person name="Huo Q.B."/>
            <person name="Li W."/>
            <person name="Chen H.Y."/>
            <person name="Chen S.E."/>
            <person name="Zhou L.G."/>
            <person name="Ni X.B."/>
            <person name="Tian J.H."/>
            <person name="Sheng Y."/>
            <person name="Liu T."/>
            <person name="Pan Y.S."/>
            <person name="Xia L.Y."/>
            <person name="Li J."/>
            <person name="Zhao F."/>
            <person name="Cao W.C."/>
        </authorList>
    </citation>
    <scope>NUCLEOTIDE SEQUENCE</scope>
    <source>
        <strain evidence="2">Rmic-2018</strain>
    </source>
</reference>